<evidence type="ECO:0000256" key="2">
    <source>
        <dbReference type="ARBA" id="ARBA00023125"/>
    </source>
</evidence>
<dbReference type="Gene3D" id="1.10.10.60">
    <property type="entry name" value="Homeodomain-like"/>
    <property type="match status" value="1"/>
</dbReference>
<organism evidence="5 6">
    <name type="scientific">Curtobacterium caseinilyticum</name>
    <dbReference type="NCBI Taxonomy" id="3055137"/>
    <lineage>
        <taxon>Bacteria</taxon>
        <taxon>Bacillati</taxon>
        <taxon>Actinomycetota</taxon>
        <taxon>Actinomycetes</taxon>
        <taxon>Micrococcales</taxon>
        <taxon>Microbacteriaceae</taxon>
        <taxon>Curtobacterium</taxon>
    </lineage>
</organism>
<gene>
    <name evidence="5" type="ORF">QUG93_14215</name>
</gene>
<sequence length="321" mass="34896">MDAAQPSGDHEPADVHRRLAAGSDLHSATDFYAQLHNAHRVELAPVRDRDFGFRMRSVADRRFSLRSSTVTGQRWGRIEPVGRYLVTWAQHGNAVMDAGTPDEHVLVPGVPATYPVGRPFTIEAAAGVVMHAVDVEAAYLEQLHVARGGSPGALTLTRRPDPVALARLQERLAVAAPELLEPATPGPRRSTLVGSISRLLLDAFALEEPGRNVHQPRAVGRARDFIVDHCAEPLSVHDIAAAAQLSERGLQQAFTRAGLSSPMVELRNARLQQVRVALREGEPSTTSVAEVARAWSFGHLGRFAGYYAEQFGERPSDTLRG</sequence>
<dbReference type="SUPFAM" id="SSF46689">
    <property type="entry name" value="Homeodomain-like"/>
    <property type="match status" value="1"/>
</dbReference>
<feature type="domain" description="HTH araC/xylS-type" evidence="4">
    <location>
        <begin position="220"/>
        <end position="321"/>
    </location>
</feature>
<evidence type="ECO:0000313" key="6">
    <source>
        <dbReference type="Proteomes" id="UP001236404"/>
    </source>
</evidence>
<dbReference type="PROSITE" id="PS01124">
    <property type="entry name" value="HTH_ARAC_FAMILY_2"/>
    <property type="match status" value="1"/>
</dbReference>
<proteinExistence type="predicted"/>
<evidence type="ECO:0000313" key="5">
    <source>
        <dbReference type="EMBL" id="MDM7892843.1"/>
    </source>
</evidence>
<dbReference type="EMBL" id="JAUCMN010000011">
    <property type="protein sequence ID" value="MDM7892843.1"/>
    <property type="molecule type" value="Genomic_DNA"/>
</dbReference>
<name>A0ABT7TTA2_9MICO</name>
<dbReference type="PANTHER" id="PTHR46796:SF12">
    <property type="entry name" value="HTH-TYPE DNA-BINDING TRANSCRIPTIONAL ACTIVATOR EUTR"/>
    <property type="match status" value="1"/>
</dbReference>
<keyword evidence="1" id="KW-0805">Transcription regulation</keyword>
<dbReference type="Pfam" id="PF12833">
    <property type="entry name" value="HTH_18"/>
    <property type="match status" value="1"/>
</dbReference>
<evidence type="ECO:0000259" key="4">
    <source>
        <dbReference type="PROSITE" id="PS01124"/>
    </source>
</evidence>
<keyword evidence="3" id="KW-0804">Transcription</keyword>
<reference evidence="5 6" key="1">
    <citation type="submission" date="2023-06" db="EMBL/GenBank/DDBJ databases">
        <authorList>
            <person name="Feng G."/>
            <person name="Li J."/>
            <person name="Zhu H."/>
        </authorList>
    </citation>
    <scope>NUCLEOTIDE SEQUENCE [LARGE SCALE GENOMIC DNA]</scope>
    <source>
        <strain evidence="5 6">RHCKG28</strain>
    </source>
</reference>
<dbReference type="SMART" id="SM00342">
    <property type="entry name" value="HTH_ARAC"/>
    <property type="match status" value="1"/>
</dbReference>
<protein>
    <submittedName>
        <fullName evidence="5">Helix-turn-helix domain-containing protein</fullName>
    </submittedName>
</protein>
<evidence type="ECO:0000256" key="3">
    <source>
        <dbReference type="ARBA" id="ARBA00023163"/>
    </source>
</evidence>
<dbReference type="InterPro" id="IPR018060">
    <property type="entry name" value="HTH_AraC"/>
</dbReference>
<evidence type="ECO:0000256" key="1">
    <source>
        <dbReference type="ARBA" id="ARBA00023015"/>
    </source>
</evidence>
<dbReference type="PANTHER" id="PTHR46796">
    <property type="entry name" value="HTH-TYPE TRANSCRIPTIONAL ACTIVATOR RHAS-RELATED"/>
    <property type="match status" value="1"/>
</dbReference>
<keyword evidence="6" id="KW-1185">Reference proteome</keyword>
<accession>A0ABT7TTA2</accession>
<dbReference type="Proteomes" id="UP001236404">
    <property type="component" value="Unassembled WGS sequence"/>
</dbReference>
<keyword evidence="2" id="KW-0238">DNA-binding</keyword>
<dbReference type="InterPro" id="IPR009057">
    <property type="entry name" value="Homeodomain-like_sf"/>
</dbReference>
<dbReference type="InterPro" id="IPR050204">
    <property type="entry name" value="AraC_XylS_family_regulators"/>
</dbReference>
<dbReference type="RefSeq" id="WP_289474853.1">
    <property type="nucleotide sequence ID" value="NZ_JAUCMN010000011.1"/>
</dbReference>
<comment type="caution">
    <text evidence="5">The sequence shown here is derived from an EMBL/GenBank/DDBJ whole genome shotgun (WGS) entry which is preliminary data.</text>
</comment>